<proteinExistence type="predicted"/>
<name>A0ABT3DDI5_9BACI</name>
<dbReference type="Proteomes" id="UP001526147">
    <property type="component" value="Unassembled WGS sequence"/>
</dbReference>
<dbReference type="Pfam" id="PF18754">
    <property type="entry name" value="Nmad3"/>
    <property type="match status" value="1"/>
</dbReference>
<gene>
    <name evidence="2" type="ORF">OIH86_05670</name>
</gene>
<dbReference type="RefSeq" id="WP_264141990.1">
    <property type="nucleotide sequence ID" value="NZ_JAOYEY010000028.1"/>
</dbReference>
<dbReference type="InterPro" id="IPR041135">
    <property type="entry name" value="Nmad3"/>
</dbReference>
<reference evidence="2 3" key="1">
    <citation type="submission" date="2022-10" db="EMBL/GenBank/DDBJ databases">
        <title>Draft genome assembly of moderately radiation resistant bacterium Metabacillus halosaccharovorans.</title>
        <authorList>
            <person name="Pal S."/>
            <person name="Gopinathan A."/>
        </authorList>
    </citation>
    <scope>NUCLEOTIDE SEQUENCE [LARGE SCALE GENOMIC DNA]</scope>
    <source>
        <strain evidence="2 3">VITHBRA001</strain>
    </source>
</reference>
<comment type="caution">
    <text evidence="2">The sequence shown here is derived from an EMBL/GenBank/DDBJ whole genome shotgun (WGS) entry which is preliminary data.</text>
</comment>
<protein>
    <recommendedName>
        <fullName evidence="1">Nucleotide modification associated domain-containing protein</fullName>
    </recommendedName>
</protein>
<dbReference type="EMBL" id="JAOYEY010000028">
    <property type="protein sequence ID" value="MCV9885134.1"/>
    <property type="molecule type" value="Genomic_DNA"/>
</dbReference>
<evidence type="ECO:0000313" key="3">
    <source>
        <dbReference type="Proteomes" id="UP001526147"/>
    </source>
</evidence>
<evidence type="ECO:0000313" key="2">
    <source>
        <dbReference type="EMBL" id="MCV9885134.1"/>
    </source>
</evidence>
<accession>A0ABT3DDI5</accession>
<sequence>MKLVLSRKGFDSGSGGCFSPYNHNTGKYIWFPIPEKVNSYLNHIRYSDILVKNEYISGLKGSNLSEVYKSLKDTDRVKLRENEYASINDDELFAHFDPMLGIPPWIREIECFKIGMGFGQFNAAPHLGKHNVNEGSIFLFFGGFQSTLNKKISGHYIYGWLKVKKRIETYKQCKEILDEYSLNHHPHITEAAFSRNQKNYIFIPDDWLFEDLKIPGCGYFTTLNDQLLLSNNKEANIATWNLPNFFYKSLTQVHHKTWQNTQDGYCTVKTGIGQEFVTQLTDNGEEWLRRLFLKNQNNIYRHETAVSNDILDFKDYLTQKHLFKKGEKKLKPRSVEQYISRLENMRRLGIFNNEKQIDSALVEKIQNRYKDWKTYVKTIEHYLAFIRYR</sequence>
<keyword evidence="3" id="KW-1185">Reference proteome</keyword>
<organism evidence="2 3">
    <name type="scientific">Metabacillus halosaccharovorans</name>
    <dbReference type="NCBI Taxonomy" id="930124"/>
    <lineage>
        <taxon>Bacteria</taxon>
        <taxon>Bacillati</taxon>
        <taxon>Bacillota</taxon>
        <taxon>Bacilli</taxon>
        <taxon>Bacillales</taxon>
        <taxon>Bacillaceae</taxon>
        <taxon>Metabacillus</taxon>
    </lineage>
</organism>
<feature type="domain" description="Nucleotide modification associated" evidence="1">
    <location>
        <begin position="2"/>
        <end position="279"/>
    </location>
</feature>
<evidence type="ECO:0000259" key="1">
    <source>
        <dbReference type="Pfam" id="PF18754"/>
    </source>
</evidence>